<dbReference type="RefSeq" id="WP_198524949.1">
    <property type="nucleotide sequence ID" value="NZ_JAQIFT010000058.1"/>
</dbReference>
<name>A0AA42J2D5_9FIRM</name>
<keyword evidence="2" id="KW-1185">Reference proteome</keyword>
<reference evidence="1" key="1">
    <citation type="journal article" date="2023" name="Int. J. Syst. Evol. Microbiol.">
        <title>&lt;i&gt;Holtiella tumoricola&lt;/i&gt; gen. nov. sp. nov., isolated from a human clinical sample.</title>
        <authorList>
            <person name="Allen-Vercoe E."/>
            <person name="Daigneault M.C."/>
            <person name="Vancuren S.J."/>
            <person name="Cochrane K."/>
            <person name="O'Neal L.L."/>
            <person name="Sankaranarayanan K."/>
            <person name="Lawson P.A."/>
        </authorList>
    </citation>
    <scope>NUCLEOTIDE SEQUENCE</scope>
    <source>
        <strain evidence="1">CC70A</strain>
    </source>
</reference>
<organism evidence="1 2">
    <name type="scientific">Holtiella tumoricola</name>
    <dbReference type="NCBI Taxonomy" id="3018743"/>
    <lineage>
        <taxon>Bacteria</taxon>
        <taxon>Bacillati</taxon>
        <taxon>Bacillota</taxon>
        <taxon>Clostridia</taxon>
        <taxon>Lachnospirales</taxon>
        <taxon>Cellulosilyticaceae</taxon>
        <taxon>Holtiella</taxon>
    </lineage>
</organism>
<proteinExistence type="predicted"/>
<dbReference type="EMBL" id="JAQIFT010000058">
    <property type="protein sequence ID" value="MDA3733006.1"/>
    <property type="molecule type" value="Genomic_DNA"/>
</dbReference>
<protein>
    <submittedName>
        <fullName evidence="1">Selenium-dependent molybdenum cofactor biosynthesis protein YqeB</fullName>
    </submittedName>
</protein>
<evidence type="ECO:0000313" key="1">
    <source>
        <dbReference type="EMBL" id="MDA3733006.1"/>
    </source>
</evidence>
<accession>A0AA42J2D5</accession>
<dbReference type="NCBIfam" id="TIGR03309">
    <property type="entry name" value="matur_yqeB"/>
    <property type="match status" value="1"/>
</dbReference>
<sequence>MLVIIKGAGDLATGIGYRLSVAGFDVVMTEIAKPTVVRHTVAFASVVYTGSICVEGVTAVLCNNLQEVENTLKHKQIPVVIDPEAEIIKSLKPDAVVDAIIAKRNIGTKKEDAPIVIGVGPGFTAGQDCDYVVETKRGHYLGRVIVEGSAIPNTGVPGDIGGYTTERIIRSTKEGVFKPVAHIGDQVQKGDIVAYVDDTPILAELSGIVRGMLIDNMMVPKGFKCGDIDPRCVREHCFSISDKSRSIGGGVLEAVMRGACKNE</sequence>
<dbReference type="Gene3D" id="3.40.630.10">
    <property type="entry name" value="Zn peptidases"/>
    <property type="match status" value="1"/>
</dbReference>
<evidence type="ECO:0000313" key="2">
    <source>
        <dbReference type="Proteomes" id="UP001169242"/>
    </source>
</evidence>
<dbReference type="Proteomes" id="UP001169242">
    <property type="component" value="Unassembled WGS sequence"/>
</dbReference>
<gene>
    <name evidence="1" type="primary">yqeB</name>
    <name evidence="1" type="ORF">PBV87_16135</name>
</gene>
<dbReference type="InterPro" id="IPR017695">
    <property type="entry name" value="Se-dep_Mo_hydrolase_YqeB"/>
</dbReference>
<dbReference type="AlphaFoldDB" id="A0AA42J2D5"/>
<comment type="caution">
    <text evidence="1">The sequence shown here is derived from an EMBL/GenBank/DDBJ whole genome shotgun (WGS) entry which is preliminary data.</text>
</comment>